<evidence type="ECO:0000313" key="2">
    <source>
        <dbReference type="EMBL" id="MPC95266.1"/>
    </source>
</evidence>
<organism evidence="2 3">
    <name type="scientific">Portunus trituberculatus</name>
    <name type="common">Swimming crab</name>
    <name type="synonym">Neptunus trituberculatus</name>
    <dbReference type="NCBI Taxonomy" id="210409"/>
    <lineage>
        <taxon>Eukaryota</taxon>
        <taxon>Metazoa</taxon>
        <taxon>Ecdysozoa</taxon>
        <taxon>Arthropoda</taxon>
        <taxon>Crustacea</taxon>
        <taxon>Multicrustacea</taxon>
        <taxon>Malacostraca</taxon>
        <taxon>Eumalacostraca</taxon>
        <taxon>Eucarida</taxon>
        <taxon>Decapoda</taxon>
        <taxon>Pleocyemata</taxon>
        <taxon>Brachyura</taxon>
        <taxon>Eubrachyura</taxon>
        <taxon>Portunoidea</taxon>
        <taxon>Portunidae</taxon>
        <taxon>Portuninae</taxon>
        <taxon>Portunus</taxon>
    </lineage>
</organism>
<dbReference type="EMBL" id="VSRR010101554">
    <property type="protein sequence ID" value="MPC95266.1"/>
    <property type="molecule type" value="Genomic_DNA"/>
</dbReference>
<sequence length="101" mass="11169">MIFHSDPFVVFPVQKTVGVGVPCVRSGSMTDSELFSRGRGCSRRWCVCLVLAVLFVSLGAAAGIYFACEYPECLAFQWYSCGHKYVCVVFFFTNSTVSSQL</sequence>
<gene>
    <name evidence="2" type="ORF">E2C01_090468</name>
</gene>
<accession>A0A5B7JLV7</accession>
<keyword evidence="1" id="KW-0812">Transmembrane</keyword>
<name>A0A5B7JLV7_PORTR</name>
<keyword evidence="1" id="KW-1133">Transmembrane helix</keyword>
<evidence type="ECO:0000256" key="1">
    <source>
        <dbReference type="SAM" id="Phobius"/>
    </source>
</evidence>
<dbReference type="OrthoDB" id="5985572at2759"/>
<evidence type="ECO:0000313" key="3">
    <source>
        <dbReference type="Proteomes" id="UP000324222"/>
    </source>
</evidence>
<feature type="transmembrane region" description="Helical" evidence="1">
    <location>
        <begin position="45"/>
        <end position="67"/>
    </location>
</feature>
<keyword evidence="1" id="KW-0472">Membrane</keyword>
<dbReference type="Proteomes" id="UP000324222">
    <property type="component" value="Unassembled WGS sequence"/>
</dbReference>
<reference evidence="2 3" key="1">
    <citation type="submission" date="2019-05" db="EMBL/GenBank/DDBJ databases">
        <title>Another draft genome of Portunus trituberculatus and its Hox gene families provides insights of decapod evolution.</title>
        <authorList>
            <person name="Jeong J.-H."/>
            <person name="Song I."/>
            <person name="Kim S."/>
            <person name="Choi T."/>
            <person name="Kim D."/>
            <person name="Ryu S."/>
            <person name="Kim W."/>
        </authorList>
    </citation>
    <scope>NUCLEOTIDE SEQUENCE [LARGE SCALE GENOMIC DNA]</scope>
    <source>
        <tissue evidence="2">Muscle</tissue>
    </source>
</reference>
<protein>
    <submittedName>
        <fullName evidence="2">Uncharacterized protein</fullName>
    </submittedName>
</protein>
<dbReference type="AlphaFoldDB" id="A0A5B7JLV7"/>
<proteinExistence type="predicted"/>
<keyword evidence="3" id="KW-1185">Reference proteome</keyword>
<comment type="caution">
    <text evidence="2">The sequence shown here is derived from an EMBL/GenBank/DDBJ whole genome shotgun (WGS) entry which is preliminary data.</text>
</comment>